<keyword evidence="3" id="KW-1185">Reference proteome</keyword>
<comment type="caution">
    <text evidence="2">The sequence shown here is derived from an EMBL/GenBank/DDBJ whole genome shotgun (WGS) entry which is preliminary data.</text>
</comment>
<dbReference type="Gene3D" id="3.20.20.100">
    <property type="entry name" value="NADP-dependent oxidoreductase domain"/>
    <property type="match status" value="1"/>
</dbReference>
<dbReference type="Proteomes" id="UP000318053">
    <property type="component" value="Unassembled WGS sequence"/>
</dbReference>
<feature type="domain" description="NADP-dependent oxidoreductase" evidence="1">
    <location>
        <begin position="12"/>
        <end position="215"/>
    </location>
</feature>
<dbReference type="Pfam" id="PF00248">
    <property type="entry name" value="Aldo_ket_red"/>
    <property type="match status" value="1"/>
</dbReference>
<dbReference type="EMBL" id="SJPK01000008">
    <property type="protein sequence ID" value="TWT65052.1"/>
    <property type="molecule type" value="Genomic_DNA"/>
</dbReference>
<dbReference type="InterPro" id="IPR023210">
    <property type="entry name" value="NADP_OxRdtase_dom"/>
</dbReference>
<evidence type="ECO:0000259" key="1">
    <source>
        <dbReference type="Pfam" id="PF00248"/>
    </source>
</evidence>
<proteinExistence type="predicted"/>
<dbReference type="InterPro" id="IPR036812">
    <property type="entry name" value="NAD(P)_OxRdtase_dom_sf"/>
</dbReference>
<dbReference type="OrthoDB" id="1430896at2"/>
<dbReference type="RefSeq" id="WP_146392311.1">
    <property type="nucleotide sequence ID" value="NZ_SJPK01000008.1"/>
</dbReference>
<evidence type="ECO:0000313" key="2">
    <source>
        <dbReference type="EMBL" id="TWT65052.1"/>
    </source>
</evidence>
<reference evidence="2 3" key="1">
    <citation type="submission" date="2019-02" db="EMBL/GenBank/DDBJ databases">
        <title>Deep-cultivation of Planctomycetes and their phenomic and genomic characterization uncovers novel biology.</title>
        <authorList>
            <person name="Wiegand S."/>
            <person name="Jogler M."/>
            <person name="Boedeker C."/>
            <person name="Pinto D."/>
            <person name="Vollmers J."/>
            <person name="Rivas-Marin E."/>
            <person name="Kohn T."/>
            <person name="Peeters S.H."/>
            <person name="Heuer A."/>
            <person name="Rast P."/>
            <person name="Oberbeckmann S."/>
            <person name="Bunk B."/>
            <person name="Jeske O."/>
            <person name="Meyerdierks A."/>
            <person name="Storesund J.E."/>
            <person name="Kallscheuer N."/>
            <person name="Luecker S."/>
            <person name="Lage O.M."/>
            <person name="Pohl T."/>
            <person name="Merkel B.J."/>
            <person name="Hornburger P."/>
            <person name="Mueller R.-W."/>
            <person name="Bruemmer F."/>
            <person name="Labrenz M."/>
            <person name="Spormann A.M."/>
            <person name="Op Den Camp H."/>
            <person name="Overmann J."/>
            <person name="Amann R."/>
            <person name="Jetten M.S.M."/>
            <person name="Mascher T."/>
            <person name="Medema M.H."/>
            <person name="Devos D.P."/>
            <person name="Kaster A.-K."/>
            <person name="Ovreas L."/>
            <person name="Rohde M."/>
            <person name="Galperin M.Y."/>
            <person name="Jogler C."/>
        </authorList>
    </citation>
    <scope>NUCLEOTIDE SEQUENCE [LARGE SCALE GENOMIC DNA]</scope>
    <source>
        <strain evidence="2 3">CA85</strain>
    </source>
</reference>
<dbReference type="SUPFAM" id="SSF51430">
    <property type="entry name" value="NAD(P)-linked oxidoreductase"/>
    <property type="match status" value="1"/>
</dbReference>
<sequence>MESIGNWLGLSRISLGTMRFQDKCLSKAAVQEIIESCFEKGISTHHSSHEYNSYSLYAESLRGSSCRAHVKHIVKLSSPHFEDNEFSGGQLTKHVDRELKSLGVDCIDVLQWLVRSKPINDIDRLATLADQREEMEECFSKLKQSGKIKSVFSFPYSVSFARQVIGLHGVDGVIAYLNRNETQYAPLANEHPFIAIRPLNAGRLVGSQNPEQDIFDCVRFVERHRHCLTQIASINSPQQTTAWAG</sequence>
<protein>
    <submittedName>
        <fullName evidence="2">Aldo/keto reductase family protein</fullName>
    </submittedName>
</protein>
<dbReference type="AlphaFoldDB" id="A0A5C5XTZ6"/>
<name>A0A5C5XTZ6_9BACT</name>
<evidence type="ECO:0000313" key="3">
    <source>
        <dbReference type="Proteomes" id="UP000318053"/>
    </source>
</evidence>
<accession>A0A5C5XTZ6</accession>
<organism evidence="2 3">
    <name type="scientific">Allorhodopirellula solitaria</name>
    <dbReference type="NCBI Taxonomy" id="2527987"/>
    <lineage>
        <taxon>Bacteria</taxon>
        <taxon>Pseudomonadati</taxon>
        <taxon>Planctomycetota</taxon>
        <taxon>Planctomycetia</taxon>
        <taxon>Pirellulales</taxon>
        <taxon>Pirellulaceae</taxon>
        <taxon>Allorhodopirellula</taxon>
    </lineage>
</organism>
<gene>
    <name evidence="2" type="ORF">CA85_33970</name>
</gene>